<keyword evidence="2" id="KW-0812">Transmembrane</keyword>
<organism evidence="3 4">
    <name type="scientific">Triticum urartu</name>
    <name type="common">Red wild einkorn</name>
    <name type="synonym">Crithodium urartu</name>
    <dbReference type="NCBI Taxonomy" id="4572"/>
    <lineage>
        <taxon>Eukaryota</taxon>
        <taxon>Viridiplantae</taxon>
        <taxon>Streptophyta</taxon>
        <taxon>Embryophyta</taxon>
        <taxon>Tracheophyta</taxon>
        <taxon>Spermatophyta</taxon>
        <taxon>Magnoliopsida</taxon>
        <taxon>Liliopsida</taxon>
        <taxon>Poales</taxon>
        <taxon>Poaceae</taxon>
        <taxon>BOP clade</taxon>
        <taxon>Pooideae</taxon>
        <taxon>Triticodae</taxon>
        <taxon>Triticeae</taxon>
        <taxon>Triticinae</taxon>
        <taxon>Triticum</taxon>
    </lineage>
</organism>
<evidence type="ECO:0000313" key="3">
    <source>
        <dbReference type="EnsemblPlants" id="TuG1812G0500002765.01.T01.cds379845"/>
    </source>
</evidence>
<protein>
    <submittedName>
        <fullName evidence="3">Uncharacterized protein</fullName>
    </submittedName>
</protein>
<evidence type="ECO:0000256" key="1">
    <source>
        <dbReference type="SAM" id="MobiDB-lite"/>
    </source>
</evidence>
<dbReference type="Proteomes" id="UP000015106">
    <property type="component" value="Chromosome 5"/>
</dbReference>
<name>A0A8R7UJW6_TRIUA</name>
<reference evidence="3" key="2">
    <citation type="submission" date="2018-03" db="EMBL/GenBank/DDBJ databases">
        <title>The Triticum urartu genome reveals the dynamic nature of wheat genome evolution.</title>
        <authorList>
            <person name="Ling H."/>
            <person name="Ma B."/>
            <person name="Shi X."/>
            <person name="Liu H."/>
            <person name="Dong L."/>
            <person name="Sun H."/>
            <person name="Cao Y."/>
            <person name="Gao Q."/>
            <person name="Zheng S."/>
            <person name="Li Y."/>
            <person name="Yu Y."/>
            <person name="Du H."/>
            <person name="Qi M."/>
            <person name="Li Y."/>
            <person name="Yu H."/>
            <person name="Cui Y."/>
            <person name="Wang N."/>
            <person name="Chen C."/>
            <person name="Wu H."/>
            <person name="Zhao Y."/>
            <person name="Zhang J."/>
            <person name="Li Y."/>
            <person name="Zhou W."/>
            <person name="Zhang B."/>
            <person name="Hu W."/>
            <person name="Eijk M."/>
            <person name="Tang J."/>
            <person name="Witsenboer H."/>
            <person name="Zhao S."/>
            <person name="Li Z."/>
            <person name="Zhang A."/>
            <person name="Wang D."/>
            <person name="Liang C."/>
        </authorList>
    </citation>
    <scope>NUCLEOTIDE SEQUENCE [LARGE SCALE GENOMIC DNA]</scope>
    <source>
        <strain evidence="3">cv. G1812</strain>
    </source>
</reference>
<evidence type="ECO:0000313" key="4">
    <source>
        <dbReference type="Proteomes" id="UP000015106"/>
    </source>
</evidence>
<dbReference type="AlphaFoldDB" id="A0A8R7UJW6"/>
<keyword evidence="2" id="KW-0472">Membrane</keyword>
<feature type="compositionally biased region" description="Basic and acidic residues" evidence="1">
    <location>
        <begin position="177"/>
        <end position="189"/>
    </location>
</feature>
<feature type="region of interest" description="Disordered" evidence="1">
    <location>
        <begin position="172"/>
        <end position="191"/>
    </location>
</feature>
<dbReference type="Gramene" id="TuG1812G0500002765.01.T01">
    <property type="protein sequence ID" value="TuG1812G0500002765.01.T01.cds379845"/>
    <property type="gene ID" value="TuG1812G0500002765.01"/>
</dbReference>
<evidence type="ECO:0000256" key="2">
    <source>
        <dbReference type="SAM" id="Phobius"/>
    </source>
</evidence>
<keyword evidence="4" id="KW-1185">Reference proteome</keyword>
<dbReference type="EnsemblPlants" id="TuG1812G0500002765.01.T01">
    <property type="protein sequence ID" value="TuG1812G0500002765.01.T01.cds379845"/>
    <property type="gene ID" value="TuG1812G0500002765.01"/>
</dbReference>
<accession>A0A8R7UJW6</accession>
<reference evidence="4" key="1">
    <citation type="journal article" date="2013" name="Nature">
        <title>Draft genome of the wheat A-genome progenitor Triticum urartu.</title>
        <authorList>
            <person name="Ling H.Q."/>
            <person name="Zhao S."/>
            <person name="Liu D."/>
            <person name="Wang J."/>
            <person name="Sun H."/>
            <person name="Zhang C."/>
            <person name="Fan H."/>
            <person name="Li D."/>
            <person name="Dong L."/>
            <person name="Tao Y."/>
            <person name="Gao C."/>
            <person name="Wu H."/>
            <person name="Li Y."/>
            <person name="Cui Y."/>
            <person name="Guo X."/>
            <person name="Zheng S."/>
            <person name="Wang B."/>
            <person name="Yu K."/>
            <person name="Liang Q."/>
            <person name="Yang W."/>
            <person name="Lou X."/>
            <person name="Chen J."/>
            <person name="Feng M."/>
            <person name="Jian J."/>
            <person name="Zhang X."/>
            <person name="Luo G."/>
            <person name="Jiang Y."/>
            <person name="Liu J."/>
            <person name="Wang Z."/>
            <person name="Sha Y."/>
            <person name="Zhang B."/>
            <person name="Wu H."/>
            <person name="Tang D."/>
            <person name="Shen Q."/>
            <person name="Xue P."/>
            <person name="Zou S."/>
            <person name="Wang X."/>
            <person name="Liu X."/>
            <person name="Wang F."/>
            <person name="Yang Y."/>
            <person name="An X."/>
            <person name="Dong Z."/>
            <person name="Zhang K."/>
            <person name="Zhang X."/>
            <person name="Luo M.C."/>
            <person name="Dvorak J."/>
            <person name="Tong Y."/>
            <person name="Wang J."/>
            <person name="Yang H."/>
            <person name="Li Z."/>
            <person name="Wang D."/>
            <person name="Zhang A."/>
            <person name="Wang J."/>
        </authorList>
    </citation>
    <scope>NUCLEOTIDE SEQUENCE</scope>
    <source>
        <strain evidence="4">cv. G1812</strain>
    </source>
</reference>
<feature type="transmembrane region" description="Helical" evidence="2">
    <location>
        <begin position="74"/>
        <end position="97"/>
    </location>
</feature>
<proteinExistence type="predicted"/>
<keyword evidence="2" id="KW-1133">Transmembrane helix</keyword>
<sequence>MWACGIIFAAAYTQMSTTFILQGAGWIRASAASASPPPCSPLRLPQRHALGGALRPRHRPACAPPHRAPPFTQLARMGIGFVILTVAMLAVGMLGAASSRAMAYTSSAPTGRSTCRCRSSGRCRSTWCWGRRRCSRSSGRWSSSMTRRHAQRLLRALHRVRDGQLRELGAHQRGGACHHEGRTARVDSRRHQRGPPRILLLSWEAFLLLDEEPHLVYIDVWQIAMPWRTRRETHRMRSGRYRE</sequence>
<reference evidence="3" key="3">
    <citation type="submission" date="2022-06" db="UniProtKB">
        <authorList>
            <consortium name="EnsemblPlants"/>
        </authorList>
    </citation>
    <scope>IDENTIFICATION</scope>
</reference>